<name>A0ABQ6IU69_9MICO</name>
<dbReference type="CDD" id="cd00085">
    <property type="entry name" value="HNHc"/>
    <property type="match status" value="1"/>
</dbReference>
<dbReference type="EMBL" id="BSUO01000001">
    <property type="protein sequence ID" value="GMA41480.1"/>
    <property type="molecule type" value="Genomic_DNA"/>
</dbReference>
<proteinExistence type="predicted"/>
<evidence type="ECO:0000259" key="1">
    <source>
        <dbReference type="SMART" id="SM00507"/>
    </source>
</evidence>
<evidence type="ECO:0000313" key="3">
    <source>
        <dbReference type="Proteomes" id="UP001157126"/>
    </source>
</evidence>
<reference evidence="3" key="1">
    <citation type="journal article" date="2019" name="Int. J. Syst. Evol. Microbiol.">
        <title>The Global Catalogue of Microorganisms (GCM) 10K type strain sequencing project: providing services to taxonomists for standard genome sequencing and annotation.</title>
        <authorList>
            <consortium name="The Broad Institute Genomics Platform"/>
            <consortium name="The Broad Institute Genome Sequencing Center for Infectious Disease"/>
            <person name="Wu L."/>
            <person name="Ma J."/>
        </authorList>
    </citation>
    <scope>NUCLEOTIDE SEQUENCE [LARGE SCALE GENOMIC DNA]</scope>
    <source>
        <strain evidence="3">NBRC 113072</strain>
    </source>
</reference>
<feature type="domain" description="HNH nuclease" evidence="1">
    <location>
        <begin position="343"/>
        <end position="395"/>
    </location>
</feature>
<evidence type="ECO:0000313" key="2">
    <source>
        <dbReference type="EMBL" id="GMA41480.1"/>
    </source>
</evidence>
<sequence>MDTSGLIGPLAVEQARVILARARDALLDLGDAITACQTAELGEVAAEVASLRLAAETTLVEVTREAVDRGCLVDTGATSAGAWLSQQSGDAVREREAHTIGTVATAVASPIHVPVREALRQRRFGAETARVILAEHHEIRSTLPWQMHDDMLEKLIDLGGRGFTTTELRRFRRELIAEYGAHGLLDKQQAALTRKRAMTTFTEGDDGMFYARLRLDPASHAVVAATLDALSAPKTGVDDAGDVVRDDRAPEQRRADAFVEICANFPGLTGAGMRHTTKAKVVLTLSYADLVSGTGCATTLTGESLAPGIAREMACDAGIIPLVLGSASEEIDVGREERLATAAQISALRHRDKGCTYPGCTRPPTWCKAHHIVHWCLGGPTDLTNLALLCQHHHSHVHRHGLAATVDDTGVHWHIPAHARGRAAA</sequence>
<protein>
    <recommendedName>
        <fullName evidence="1">HNH nuclease domain-containing protein</fullName>
    </recommendedName>
</protein>
<dbReference type="Pfam" id="PF02720">
    <property type="entry name" value="DUF222"/>
    <property type="match status" value="1"/>
</dbReference>
<comment type="caution">
    <text evidence="2">The sequence shown here is derived from an EMBL/GenBank/DDBJ whole genome shotgun (WGS) entry which is preliminary data.</text>
</comment>
<dbReference type="Gene3D" id="1.10.30.50">
    <property type="match status" value="1"/>
</dbReference>
<accession>A0ABQ6IU69</accession>
<dbReference type="Proteomes" id="UP001157126">
    <property type="component" value="Unassembled WGS sequence"/>
</dbReference>
<dbReference type="RefSeq" id="WP_284305024.1">
    <property type="nucleotide sequence ID" value="NZ_BSUO01000001.1"/>
</dbReference>
<dbReference type="SMART" id="SM00507">
    <property type="entry name" value="HNHc"/>
    <property type="match status" value="1"/>
</dbReference>
<organism evidence="2 3">
    <name type="scientific">Mobilicoccus caccae</name>
    <dbReference type="NCBI Taxonomy" id="1859295"/>
    <lineage>
        <taxon>Bacteria</taxon>
        <taxon>Bacillati</taxon>
        <taxon>Actinomycetota</taxon>
        <taxon>Actinomycetes</taxon>
        <taxon>Micrococcales</taxon>
        <taxon>Dermatophilaceae</taxon>
        <taxon>Mobilicoccus</taxon>
    </lineage>
</organism>
<dbReference type="InterPro" id="IPR003870">
    <property type="entry name" value="DUF222"/>
</dbReference>
<gene>
    <name evidence="2" type="ORF">GCM10025883_35250</name>
</gene>
<keyword evidence="3" id="KW-1185">Reference proteome</keyword>
<dbReference type="InterPro" id="IPR003615">
    <property type="entry name" value="HNH_nuc"/>
</dbReference>